<reference evidence="4" key="1">
    <citation type="journal article" date="2018" name="Nat. Microbiol.">
        <title>Leveraging single-cell genomics to expand the fungal tree of life.</title>
        <authorList>
            <person name="Ahrendt S.R."/>
            <person name="Quandt C.A."/>
            <person name="Ciobanu D."/>
            <person name="Clum A."/>
            <person name="Salamov A."/>
            <person name="Andreopoulos B."/>
            <person name="Cheng J.F."/>
            <person name="Woyke T."/>
            <person name="Pelin A."/>
            <person name="Henrissat B."/>
            <person name="Reynolds N.K."/>
            <person name="Benny G.L."/>
            <person name="Smith M.E."/>
            <person name="James T.Y."/>
            <person name="Grigoriev I.V."/>
        </authorList>
    </citation>
    <scope>NUCLEOTIDE SEQUENCE [LARGE SCALE GENOMIC DNA]</scope>
</reference>
<evidence type="ECO:0000313" key="4">
    <source>
        <dbReference type="Proteomes" id="UP000269721"/>
    </source>
</evidence>
<feature type="region of interest" description="Disordered" evidence="1">
    <location>
        <begin position="591"/>
        <end position="643"/>
    </location>
</feature>
<feature type="compositionally biased region" description="Basic and acidic residues" evidence="1">
    <location>
        <begin position="591"/>
        <end position="615"/>
    </location>
</feature>
<feature type="transmembrane region" description="Helical" evidence="2">
    <location>
        <begin position="1244"/>
        <end position="1263"/>
    </location>
</feature>
<feature type="region of interest" description="Disordered" evidence="1">
    <location>
        <begin position="667"/>
        <end position="733"/>
    </location>
</feature>
<keyword evidence="2" id="KW-0812">Transmembrane</keyword>
<organism evidence="3 4">
    <name type="scientific">Blyttiomyces helicus</name>
    <dbReference type="NCBI Taxonomy" id="388810"/>
    <lineage>
        <taxon>Eukaryota</taxon>
        <taxon>Fungi</taxon>
        <taxon>Fungi incertae sedis</taxon>
        <taxon>Chytridiomycota</taxon>
        <taxon>Chytridiomycota incertae sedis</taxon>
        <taxon>Chytridiomycetes</taxon>
        <taxon>Chytridiomycetes incertae sedis</taxon>
        <taxon>Blyttiomyces</taxon>
    </lineage>
</organism>
<feature type="region of interest" description="Disordered" evidence="1">
    <location>
        <begin position="473"/>
        <end position="518"/>
    </location>
</feature>
<name>A0A4P9WM84_9FUNG</name>
<keyword evidence="4" id="KW-1185">Reference proteome</keyword>
<keyword evidence="2" id="KW-1133">Transmembrane helix</keyword>
<protein>
    <submittedName>
        <fullName evidence="3">Uncharacterized protein</fullName>
    </submittedName>
</protein>
<feature type="transmembrane region" description="Helical" evidence="2">
    <location>
        <begin position="304"/>
        <end position="329"/>
    </location>
</feature>
<dbReference type="EMBL" id="KZ994704">
    <property type="protein sequence ID" value="RKO92280.1"/>
    <property type="molecule type" value="Genomic_DNA"/>
</dbReference>
<sequence>MSFLAWPQAERGERQASPERPKQCNAEPNDTISFVPEILGDPAAPSRFRVTSGGGKLVLVIGEEIGMIEHGEPINWGRTAIAAVPTKRKRVVEIGRVSQRPRDATLGICKSPDPSPEGFQVETQRRPPFFITSSTSNRPDMPSPEPAQSCFCVDTDCSGRESIREKAGWHGVRREPRANEWTGRISRDRHVRNVKGGLKKALYGRGMHACLSIPFDWWNFQMVHLYSTRIFSSRYLPTFALPPQPGLVWTFLTFIEDSVMAAMGVWPEPFHPAWTGGLLFAPVVSNVFKIAARRKGFQFTEKEFFNASNYLGLPNLFYFVCVGFLYLYSQSTSDLSQLTTILGFKIFASLYGTCIEVIAQKVLKEKNAVEVGLTARFFVKLAQMYVVVLAIPGFISWPVFFGNVIIQNVFHAGDLVGATSAFSRFIENWKFIEKDYRPASYTSSDDKETSTIARSAVIEEDIESGAVEAGVAAGEDNATMPIKQSSRPEILPPAAKLPKDVDDDLPGGRDGSAAGVIRQASYTRSTDFGFRTGQDFSGTAERARFRKTYPDDELEAVDPLADANQEAGVSKIPGRKSVSQRFDKRISLKVDSRSRIDKRSSRGKVKERPKNESRTLRPLSDQESTAEQGRVIASPPRSFDIIDAPPTARAESDLPLAEDLSLAALASTVSPEPNAQTDRRQPFSEVPRASVSGGAPALEQSPSVSTTGPTSSAGIALNQESGPHPLSPTVFGSVPRSIQDREWGPHILSQSGSMKRSTLDRERLLRRDVSLSRSYAQRISASNSIWPSVSSPRQSVLSRKLSLSSQRATLRKVAVSLRRAARFKLHVDRYVLGWFAELLSIILFSVSLPVFCYGPNSRYYTGLCEGPSGSLVPHALMFSTLMLPPLIINLFVAAWYVERLDPLERAQHVGIIHWGCRLTESPLFVGALLGAPIFPFTMIGCERRWGMRYFRSPRGACTVQAQKDHIPPDPREGGFWFVIPHSIAVDYSSRKAVLAIHQHISPRGLELLLTSPKFPCRMLGWGTFSHNATDVLGSIMPCTTRSWVTTVDQAWDLDSKRVPRHSPFENTSKKKTGAMFRTGHGANADFPRGGAAAGATLGVSVTEATFCVWDRPSPQGPETPPTFKSEEGCSVDFYILGTGMLAFSAAEPLGIGLLESAFWRVVGTKALLVMADYRLPIDRKSRDSLTFKLLDSPPPLQRIQLPRHLDKPRVLTVSSHGEVEDRQLVRGEGIQEERSLVVRTEGEVVVVVFIAEILVAIVVEVVGSGRQNGKWFARPFDCFAHFPCSAWVRASTRAPITAPRPGSMNHPILFSICLGVGTVYFGGVD</sequence>
<keyword evidence="2" id="KW-0472">Membrane</keyword>
<evidence type="ECO:0000256" key="1">
    <source>
        <dbReference type="SAM" id="MobiDB-lite"/>
    </source>
</evidence>
<feature type="compositionally biased region" description="Basic and acidic residues" evidence="1">
    <location>
        <begin position="10"/>
        <end position="22"/>
    </location>
</feature>
<feature type="transmembrane region" description="Helical" evidence="2">
    <location>
        <begin position="1308"/>
        <end position="1324"/>
    </location>
</feature>
<feature type="transmembrane region" description="Helical" evidence="2">
    <location>
        <begin position="341"/>
        <end position="363"/>
    </location>
</feature>
<proteinExistence type="predicted"/>
<feature type="transmembrane region" description="Helical" evidence="2">
    <location>
        <begin position="272"/>
        <end position="292"/>
    </location>
</feature>
<accession>A0A4P9WM84</accession>
<dbReference type="Proteomes" id="UP000269721">
    <property type="component" value="Unassembled WGS sequence"/>
</dbReference>
<feature type="transmembrane region" description="Helical" evidence="2">
    <location>
        <begin position="831"/>
        <end position="854"/>
    </location>
</feature>
<feature type="transmembrane region" description="Helical" evidence="2">
    <location>
        <begin position="384"/>
        <end position="406"/>
    </location>
</feature>
<gene>
    <name evidence="3" type="ORF">BDK51DRAFT_28495</name>
</gene>
<feature type="region of interest" description="Disordered" evidence="1">
    <location>
        <begin position="1"/>
        <end position="29"/>
    </location>
</feature>
<evidence type="ECO:0000313" key="3">
    <source>
        <dbReference type="EMBL" id="RKO92280.1"/>
    </source>
</evidence>
<feature type="compositionally biased region" description="Low complexity" evidence="1">
    <location>
        <begin position="701"/>
        <end position="712"/>
    </location>
</feature>
<feature type="transmembrane region" description="Helical" evidence="2">
    <location>
        <begin position="923"/>
        <end position="941"/>
    </location>
</feature>
<feature type="transmembrane region" description="Helical" evidence="2">
    <location>
        <begin position="875"/>
        <end position="897"/>
    </location>
</feature>
<evidence type="ECO:0000256" key="2">
    <source>
        <dbReference type="SAM" id="Phobius"/>
    </source>
</evidence>